<organism evidence="1">
    <name type="scientific">viral metagenome</name>
    <dbReference type="NCBI Taxonomy" id="1070528"/>
    <lineage>
        <taxon>unclassified sequences</taxon>
        <taxon>metagenomes</taxon>
        <taxon>organismal metagenomes</taxon>
    </lineage>
</organism>
<dbReference type="Pfam" id="PF13578">
    <property type="entry name" value="Methyltransf_24"/>
    <property type="match status" value="1"/>
</dbReference>
<evidence type="ECO:0000313" key="1">
    <source>
        <dbReference type="EMBL" id="QHT09435.1"/>
    </source>
</evidence>
<dbReference type="InterPro" id="IPR029063">
    <property type="entry name" value="SAM-dependent_MTases_sf"/>
</dbReference>
<evidence type="ECO:0008006" key="2">
    <source>
        <dbReference type="Google" id="ProtNLM"/>
    </source>
</evidence>
<proteinExistence type="predicted"/>
<dbReference type="AlphaFoldDB" id="A0A6C0D147"/>
<sequence>MDWGNEEYYKRFESKLEPFKNKTNKILELGAYRGDSSKFFSDKFLDKKTSELHCVDTWKGSVEYDEDFKANEKEFKKKIKESKHPDKVKIHKKTTFNFFIDHFKEKKKPYFNLIYIDACHDGRCVISDAINSFKALKLEGYIVFDDYNWKINKHDYERPKLAIDSFIKLFRDNIKIISKGYKMYIQKIKEYEF</sequence>
<name>A0A6C0D147_9ZZZZ</name>
<dbReference type="SUPFAM" id="SSF53335">
    <property type="entry name" value="S-adenosyl-L-methionine-dependent methyltransferases"/>
    <property type="match status" value="1"/>
</dbReference>
<reference evidence="1" key="1">
    <citation type="journal article" date="2020" name="Nature">
        <title>Giant virus diversity and host interactions through global metagenomics.</title>
        <authorList>
            <person name="Schulz F."/>
            <person name="Roux S."/>
            <person name="Paez-Espino D."/>
            <person name="Jungbluth S."/>
            <person name="Walsh D.A."/>
            <person name="Denef V.J."/>
            <person name="McMahon K.D."/>
            <person name="Konstantinidis K.T."/>
            <person name="Eloe-Fadrosh E.A."/>
            <person name="Kyrpides N.C."/>
            <person name="Woyke T."/>
        </authorList>
    </citation>
    <scope>NUCLEOTIDE SEQUENCE</scope>
    <source>
        <strain evidence="1">GVMAG-M-3300023110-24</strain>
    </source>
</reference>
<dbReference type="EMBL" id="MN739511">
    <property type="protein sequence ID" value="QHT09435.1"/>
    <property type="molecule type" value="Genomic_DNA"/>
</dbReference>
<accession>A0A6C0D147</accession>
<protein>
    <recommendedName>
        <fullName evidence="2">Methyltransferase</fullName>
    </recommendedName>
</protein>
<dbReference type="Gene3D" id="3.40.50.150">
    <property type="entry name" value="Vaccinia Virus protein VP39"/>
    <property type="match status" value="1"/>
</dbReference>